<evidence type="ECO:0000256" key="1">
    <source>
        <dbReference type="ARBA" id="ARBA00022857"/>
    </source>
</evidence>
<dbReference type="Pfam" id="PF05893">
    <property type="entry name" value="LuxC"/>
    <property type="match status" value="1"/>
</dbReference>
<dbReference type="RefSeq" id="WP_108089655.1">
    <property type="nucleotide sequence ID" value="NZ_PZPP01000008.1"/>
</dbReference>
<name>A0A2T4Y2S4_ENTCL</name>
<dbReference type="GO" id="GO:0003995">
    <property type="term" value="F:acyl-CoA dehydrogenase activity"/>
    <property type="evidence" value="ECO:0007669"/>
    <property type="project" value="InterPro"/>
</dbReference>
<comment type="caution">
    <text evidence="2">The sequence shown here is derived from an EMBL/GenBank/DDBJ whole genome shotgun (WGS) entry which is preliminary data.</text>
</comment>
<evidence type="ECO:0000313" key="2">
    <source>
        <dbReference type="EMBL" id="PTM36491.1"/>
    </source>
</evidence>
<dbReference type="Proteomes" id="UP000241614">
    <property type="component" value="Unassembled WGS sequence"/>
</dbReference>
<sequence>MPQNFDALRYRVGNAQVLAQRAHIKPRVPFDDEILEFLQAFSRTLLALAQSREFSDVVSLAFWCRKSALRQMKETYTPDGILLGRGVVFHIAPSNVAVNFAYSLLTGLLTGNANIVRLPSKKFIQVNIICQALNLTLEEHTAIRELICLVEYNHEDEITQALSAVCQARLIWGGDRTIADIRKFSLPPRTVDIAFADRYSICVINADYYLAVENKRRIAEDFFNDTLLTQQQACTAPKLVVWTGEKESKAAAREQFWSGFHRWLCDRPAPESVAVVNALANYCRYAAEDPRLKYIAAPTRRFLRAEATAVSQKMLEEHRGDGLFYEWLVDDILEIVPVCGVKCQTLATFGVPEEMINRLIIQGAPKGIDRIVPLGQTMNFSLHWDGYDLLKMLTRTLDFKRG</sequence>
<proteinExistence type="predicted"/>
<dbReference type="SUPFAM" id="SSF53720">
    <property type="entry name" value="ALDH-like"/>
    <property type="match status" value="1"/>
</dbReference>
<keyword evidence="1" id="KW-0521">NADP</keyword>
<dbReference type="OrthoDB" id="580775at2"/>
<gene>
    <name evidence="2" type="ORF">DA103_04825</name>
</gene>
<dbReference type="InterPro" id="IPR008670">
    <property type="entry name" value="CoA_reduct_LuxC"/>
</dbReference>
<dbReference type="InterPro" id="IPR016161">
    <property type="entry name" value="Ald_DH/histidinol_DH"/>
</dbReference>
<organism evidence="2 3">
    <name type="scientific">Enterobacter cloacae</name>
    <dbReference type="NCBI Taxonomy" id="550"/>
    <lineage>
        <taxon>Bacteria</taxon>
        <taxon>Pseudomonadati</taxon>
        <taxon>Pseudomonadota</taxon>
        <taxon>Gammaproteobacteria</taxon>
        <taxon>Enterobacterales</taxon>
        <taxon>Enterobacteriaceae</taxon>
        <taxon>Enterobacter</taxon>
        <taxon>Enterobacter cloacae complex</taxon>
    </lineage>
</organism>
<evidence type="ECO:0000313" key="3">
    <source>
        <dbReference type="Proteomes" id="UP000241614"/>
    </source>
</evidence>
<dbReference type="GO" id="GO:0008218">
    <property type="term" value="P:bioluminescence"/>
    <property type="evidence" value="ECO:0007669"/>
    <property type="project" value="InterPro"/>
</dbReference>
<reference evidence="2 3" key="1">
    <citation type="submission" date="2018-04" db="EMBL/GenBank/DDBJ databases">
        <title>Genome sequencing reveals highly heavy metal resistance and biotechnology application of the novel Enterobacter cloacae amazonensis isolated from wastewater river in Manaus - Amazonas.</title>
        <authorList>
            <person name="Astolfi M.C.T."/>
            <person name="Carvalho E.B.D.S."/>
            <person name="Lacerda L.B."/>
            <person name="Pinto M.V."/>
            <person name="Nogueira V.B."/>
            <person name="Barros A.M."/>
            <person name="Astolfi-Filho S."/>
        </authorList>
    </citation>
    <scope>NUCLEOTIDE SEQUENCE [LARGE SCALE GENOMIC DNA]</scope>
    <source>
        <strain evidence="3">amazonensis</strain>
    </source>
</reference>
<protein>
    <submittedName>
        <fullName evidence="2">Acyl-CoA reductase</fullName>
    </submittedName>
</protein>
<accession>A0A2T4Y2S4</accession>
<dbReference type="EMBL" id="PZPP01000008">
    <property type="protein sequence ID" value="PTM36491.1"/>
    <property type="molecule type" value="Genomic_DNA"/>
</dbReference>
<dbReference type="AlphaFoldDB" id="A0A2T4Y2S4"/>